<dbReference type="EMBL" id="WVUD01000003">
    <property type="protein sequence ID" value="MYL82072.1"/>
    <property type="molecule type" value="Genomic_DNA"/>
</dbReference>
<dbReference type="SUPFAM" id="SSF54106">
    <property type="entry name" value="LysM domain"/>
    <property type="match status" value="1"/>
</dbReference>
<feature type="region of interest" description="Disordered" evidence="5">
    <location>
        <begin position="179"/>
        <end position="198"/>
    </location>
</feature>
<dbReference type="RefSeq" id="WP_160958513.1">
    <property type="nucleotide sequence ID" value="NZ_WVUD01000003.1"/>
</dbReference>
<evidence type="ECO:0000256" key="6">
    <source>
        <dbReference type="SAM" id="Phobius"/>
    </source>
</evidence>
<reference evidence="9 10" key="1">
    <citation type="submission" date="2020-01" db="EMBL/GenBank/DDBJ databases">
        <title>Genome sequence of Desulfovibrio aerotolerans DSM 16695(T).</title>
        <authorList>
            <person name="Karnachuk O."/>
            <person name="Avakyan M."/>
            <person name="Mardanov A."/>
            <person name="Kadnikov V."/>
            <person name="Ravin N."/>
        </authorList>
    </citation>
    <scope>NUCLEOTIDE SEQUENCE [LARGE SCALE GENOMIC DNA]</scope>
    <source>
        <strain evidence="9 10">DSM 16695</strain>
    </source>
</reference>
<dbReference type="InterPro" id="IPR006685">
    <property type="entry name" value="MscS_channel_2nd"/>
</dbReference>
<dbReference type="InterPro" id="IPR018392">
    <property type="entry name" value="LysM"/>
</dbReference>
<dbReference type="PANTHER" id="PTHR30221:SF1">
    <property type="entry name" value="SMALL-CONDUCTANCE MECHANOSENSITIVE CHANNEL"/>
    <property type="match status" value="1"/>
</dbReference>
<evidence type="ECO:0000256" key="4">
    <source>
        <dbReference type="ARBA" id="ARBA00023136"/>
    </source>
</evidence>
<feature type="compositionally biased region" description="Polar residues" evidence="5">
    <location>
        <begin position="179"/>
        <end position="192"/>
    </location>
</feature>
<dbReference type="Pfam" id="PF01476">
    <property type="entry name" value="LysM"/>
    <property type="match status" value="1"/>
</dbReference>
<dbReference type="PANTHER" id="PTHR30221">
    <property type="entry name" value="SMALL-CONDUCTANCE MECHANOSENSITIVE CHANNEL"/>
    <property type="match status" value="1"/>
</dbReference>
<evidence type="ECO:0000256" key="2">
    <source>
        <dbReference type="ARBA" id="ARBA00022692"/>
    </source>
</evidence>
<evidence type="ECO:0000256" key="5">
    <source>
        <dbReference type="SAM" id="MobiDB-lite"/>
    </source>
</evidence>
<feature type="transmembrane region" description="Helical" evidence="6">
    <location>
        <begin position="208"/>
        <end position="238"/>
    </location>
</feature>
<protein>
    <submittedName>
        <fullName evidence="9">Mechanosensitive ion channel</fullName>
    </submittedName>
</protein>
<keyword evidence="3 6" id="KW-1133">Transmembrane helix</keyword>
<comment type="caution">
    <text evidence="9">The sequence shown here is derived from an EMBL/GenBank/DDBJ whole genome shotgun (WGS) entry which is preliminary data.</text>
</comment>
<sequence length="310" mass="30560">MTGDAAKFLALTLVLAACLLTAQAGPCHSRPGEPAPVIVLAAGPGKYVIKAGDTINVLALRHGVPAAAILRANPGLNPARLPLGKEIIIPAATKAGSEASAPAVPAAVPTPAVAAAPAVASGGQGIELRPGKVPQATPLPGSGIKSHDLPDAVAKPTAPAGGKEAGPTDAPQVAETVVATPQRQAPRSTDTTVPGPAAPAGNWSMGAVWVLAGVVGGALIVALALQGVFANVVAGVMLRLLRPFRPGDAVLLAGIVGRVETIGGCYVAIRSEAGETVLVPNAKAAGEIVVVAKAKTKAAVKDTGKRADRS</sequence>
<dbReference type="CDD" id="cd00118">
    <property type="entry name" value="LysM"/>
    <property type="match status" value="1"/>
</dbReference>
<name>A0A7C9MMT1_9BACT</name>
<dbReference type="PROSITE" id="PS51782">
    <property type="entry name" value="LYSM"/>
    <property type="match status" value="1"/>
</dbReference>
<evidence type="ECO:0000256" key="3">
    <source>
        <dbReference type="ARBA" id="ARBA00022989"/>
    </source>
</evidence>
<dbReference type="Proteomes" id="UP000482487">
    <property type="component" value="Unassembled WGS sequence"/>
</dbReference>
<dbReference type="SUPFAM" id="SSF50182">
    <property type="entry name" value="Sm-like ribonucleoproteins"/>
    <property type="match status" value="1"/>
</dbReference>
<dbReference type="InterPro" id="IPR045275">
    <property type="entry name" value="MscS_archaea/bacteria_type"/>
</dbReference>
<proteinExistence type="predicted"/>
<keyword evidence="7" id="KW-0732">Signal</keyword>
<comment type="subcellular location">
    <subcellularLocation>
        <location evidence="1">Membrane</location>
    </subcellularLocation>
</comment>
<dbReference type="GO" id="GO:0016020">
    <property type="term" value="C:membrane"/>
    <property type="evidence" value="ECO:0007669"/>
    <property type="project" value="UniProtKB-SubCell"/>
</dbReference>
<feature type="signal peptide" evidence="7">
    <location>
        <begin position="1"/>
        <end position="24"/>
    </location>
</feature>
<dbReference type="AlphaFoldDB" id="A0A7C9MMT1"/>
<dbReference type="Gene3D" id="2.30.30.60">
    <property type="match status" value="1"/>
</dbReference>
<dbReference type="Gene3D" id="3.10.350.10">
    <property type="entry name" value="LysM domain"/>
    <property type="match status" value="1"/>
</dbReference>
<gene>
    <name evidence="9" type="ORF">GTA51_02830</name>
</gene>
<feature type="chain" id="PRO_5028799415" evidence="7">
    <location>
        <begin position="25"/>
        <end position="310"/>
    </location>
</feature>
<dbReference type="InterPro" id="IPR023408">
    <property type="entry name" value="MscS_beta-dom_sf"/>
</dbReference>
<dbReference type="InterPro" id="IPR010920">
    <property type="entry name" value="LSM_dom_sf"/>
</dbReference>
<dbReference type="InterPro" id="IPR036779">
    <property type="entry name" value="LysM_dom_sf"/>
</dbReference>
<accession>A0A7C9MMT1</accession>
<evidence type="ECO:0000256" key="1">
    <source>
        <dbReference type="ARBA" id="ARBA00004370"/>
    </source>
</evidence>
<keyword evidence="10" id="KW-1185">Reference proteome</keyword>
<keyword evidence="2 6" id="KW-0812">Transmembrane</keyword>
<evidence type="ECO:0000313" key="10">
    <source>
        <dbReference type="Proteomes" id="UP000482487"/>
    </source>
</evidence>
<dbReference type="Pfam" id="PF00924">
    <property type="entry name" value="MS_channel_2nd"/>
    <property type="match status" value="1"/>
</dbReference>
<dbReference type="PROSITE" id="PS51257">
    <property type="entry name" value="PROKAR_LIPOPROTEIN"/>
    <property type="match status" value="1"/>
</dbReference>
<feature type="region of interest" description="Disordered" evidence="5">
    <location>
        <begin position="125"/>
        <end position="170"/>
    </location>
</feature>
<organism evidence="9 10">
    <name type="scientific">Solidesulfovibrio aerotolerans</name>
    <dbReference type="NCBI Taxonomy" id="295255"/>
    <lineage>
        <taxon>Bacteria</taxon>
        <taxon>Pseudomonadati</taxon>
        <taxon>Thermodesulfobacteriota</taxon>
        <taxon>Desulfovibrionia</taxon>
        <taxon>Desulfovibrionales</taxon>
        <taxon>Desulfovibrionaceae</taxon>
        <taxon>Solidesulfovibrio</taxon>
    </lineage>
</organism>
<evidence type="ECO:0000259" key="8">
    <source>
        <dbReference type="PROSITE" id="PS51782"/>
    </source>
</evidence>
<evidence type="ECO:0000256" key="7">
    <source>
        <dbReference type="SAM" id="SignalP"/>
    </source>
</evidence>
<dbReference type="GO" id="GO:0008381">
    <property type="term" value="F:mechanosensitive monoatomic ion channel activity"/>
    <property type="evidence" value="ECO:0007669"/>
    <property type="project" value="InterPro"/>
</dbReference>
<keyword evidence="4 6" id="KW-0472">Membrane</keyword>
<dbReference type="OrthoDB" id="9784565at2"/>
<evidence type="ECO:0000313" key="9">
    <source>
        <dbReference type="EMBL" id="MYL82072.1"/>
    </source>
</evidence>
<dbReference type="SMART" id="SM00257">
    <property type="entry name" value="LysM"/>
    <property type="match status" value="1"/>
</dbReference>
<feature type="domain" description="LysM" evidence="8">
    <location>
        <begin position="45"/>
        <end position="89"/>
    </location>
</feature>